<dbReference type="GO" id="GO:0043953">
    <property type="term" value="P:protein transport by the Tat complex"/>
    <property type="evidence" value="ECO:0007669"/>
    <property type="project" value="UniProtKB-UniRule"/>
</dbReference>
<dbReference type="NCBIfam" id="TIGR00945">
    <property type="entry name" value="tatC"/>
    <property type="match status" value="1"/>
</dbReference>
<feature type="transmembrane region" description="Helical" evidence="7">
    <location>
        <begin position="208"/>
        <end position="225"/>
    </location>
</feature>
<dbReference type="PANTHER" id="PTHR30371">
    <property type="entry name" value="SEC-INDEPENDENT PROTEIN TRANSLOCASE PROTEIN TATC"/>
    <property type="match status" value="1"/>
</dbReference>
<comment type="caution">
    <text evidence="7">Lacks conserved residue(s) required for the propagation of feature annotation.</text>
</comment>
<evidence type="ECO:0000256" key="6">
    <source>
        <dbReference type="ARBA" id="ARBA00023136"/>
    </source>
</evidence>
<dbReference type="PANTHER" id="PTHR30371:SF0">
    <property type="entry name" value="SEC-INDEPENDENT PROTEIN TRANSLOCASE PROTEIN TATC, CHLOROPLASTIC-RELATED"/>
    <property type="match status" value="1"/>
</dbReference>
<keyword evidence="4 7" id="KW-1133">Transmembrane helix</keyword>
<keyword evidence="7" id="KW-1003">Cell membrane</keyword>
<dbReference type="GO" id="GO:0065002">
    <property type="term" value="P:intracellular protein transmembrane transport"/>
    <property type="evidence" value="ECO:0007669"/>
    <property type="project" value="TreeGrafter"/>
</dbReference>
<evidence type="ECO:0000313" key="8">
    <source>
        <dbReference type="EMBL" id="CCI53096.1"/>
    </source>
</evidence>
<comment type="similarity">
    <text evidence="7">Belongs to the TatC family.</text>
</comment>
<feature type="transmembrane region" description="Helical" evidence="7">
    <location>
        <begin position="124"/>
        <end position="145"/>
    </location>
</feature>
<organism evidence="8 9">
    <name type="scientific">Nostocoides jenkinsii Ben 74</name>
    <dbReference type="NCBI Taxonomy" id="1193518"/>
    <lineage>
        <taxon>Bacteria</taxon>
        <taxon>Bacillati</taxon>
        <taxon>Actinomycetota</taxon>
        <taxon>Actinomycetes</taxon>
        <taxon>Micrococcales</taxon>
        <taxon>Intrasporangiaceae</taxon>
        <taxon>Nostocoides</taxon>
    </lineage>
</organism>
<keyword evidence="7" id="KW-0813">Transport</keyword>
<dbReference type="Proteomes" id="UP000035720">
    <property type="component" value="Unassembled WGS sequence"/>
</dbReference>
<comment type="caution">
    <text evidence="8">The sequence shown here is derived from an EMBL/GenBank/DDBJ whole genome shotgun (WGS) entry which is preliminary data.</text>
</comment>
<keyword evidence="9" id="KW-1185">Reference proteome</keyword>
<dbReference type="GO" id="GO:0033281">
    <property type="term" value="C:TAT protein transport complex"/>
    <property type="evidence" value="ECO:0007669"/>
    <property type="project" value="UniProtKB-UniRule"/>
</dbReference>
<comment type="function">
    <text evidence="7">Part of the twin-arginine translocation (Tat) system that transports large folded proteins containing a characteristic twin-arginine motif in their signal peptide across membranes. Together with TatB, TatC is part of a receptor directly interacting with Tat signal peptides.</text>
</comment>
<evidence type="ECO:0000256" key="1">
    <source>
        <dbReference type="ARBA" id="ARBA00004141"/>
    </source>
</evidence>
<accession>A0A077M718</accession>
<dbReference type="InterPro" id="IPR002033">
    <property type="entry name" value="TatC"/>
</dbReference>
<dbReference type="AlphaFoldDB" id="A0A077M718"/>
<dbReference type="PRINTS" id="PR01840">
    <property type="entry name" value="TATCFAMILY"/>
</dbReference>
<protein>
    <recommendedName>
        <fullName evidence="7">Sec-independent protein translocase protein TatC</fullName>
    </recommendedName>
</protein>
<sequence length="274" mass="30620">MAKRTKVKRKDNPEGRMSLVDHLLEFRDRLIKCALALVAMSIVGWIKYDWVYAQLTSPIRAVAEKRNLQDVIVNLNYAGATAAFSQRVNLSIWVGVILASPVIIYQAWAYILPALTRREKRLSMAFVGATIPLFLIGCAFGYWILPRAWEILYGFTPAGALNITEAALYFRTVTRFILIFGVTWVMPVFLVGLIAIGIIPGRSLIRQWRPAIVAICVLSAIITPTPDPVTMFFMAGPLIFLYFGAALFGIWIDKRRAAAAPEWTNVADEEASPL</sequence>
<dbReference type="GO" id="GO:0009977">
    <property type="term" value="F:proton motive force dependent protein transmembrane transporter activity"/>
    <property type="evidence" value="ECO:0007669"/>
    <property type="project" value="TreeGrafter"/>
</dbReference>
<evidence type="ECO:0000256" key="2">
    <source>
        <dbReference type="ARBA" id="ARBA00022692"/>
    </source>
</evidence>
<feature type="transmembrane region" description="Helical" evidence="7">
    <location>
        <begin position="90"/>
        <end position="112"/>
    </location>
</feature>
<comment type="subcellular location">
    <subcellularLocation>
        <location evidence="7">Cell membrane</location>
        <topology evidence="7">Multi-pass membrane protein</topology>
    </subcellularLocation>
    <subcellularLocation>
        <location evidence="1">Membrane</location>
        <topology evidence="1">Multi-pass membrane protein</topology>
    </subcellularLocation>
</comment>
<gene>
    <name evidence="7" type="primary">tatC</name>
    <name evidence="8" type="ORF">BN13_30048</name>
</gene>
<dbReference type="STRING" id="1193518.BN13_30048"/>
<reference evidence="8 9" key="1">
    <citation type="journal article" date="2013" name="ISME J.">
        <title>A metabolic model for members of the genus Tetrasphaera involved in enhanced biological phosphorus removal.</title>
        <authorList>
            <person name="Kristiansen R."/>
            <person name="Nguyen H.T.T."/>
            <person name="Saunders A.M."/>
            <person name="Nielsen J.L."/>
            <person name="Wimmer R."/>
            <person name="Le V.Q."/>
            <person name="McIlroy S.J."/>
            <person name="Petrovski S."/>
            <person name="Seviour R.J."/>
            <person name="Calteau A."/>
            <person name="Nielsen K.L."/>
            <person name="Nielsen P.H."/>
        </authorList>
    </citation>
    <scope>NUCLEOTIDE SEQUENCE [LARGE SCALE GENOMIC DNA]</scope>
    <source>
        <strain evidence="8 9">Ben 74</strain>
    </source>
</reference>
<feature type="transmembrane region" description="Helical" evidence="7">
    <location>
        <begin position="231"/>
        <end position="252"/>
    </location>
</feature>
<evidence type="ECO:0000313" key="9">
    <source>
        <dbReference type="Proteomes" id="UP000035720"/>
    </source>
</evidence>
<dbReference type="RefSeq" id="WP_235433890.1">
    <property type="nucleotide sequence ID" value="NZ_HF571038.1"/>
</dbReference>
<evidence type="ECO:0000256" key="4">
    <source>
        <dbReference type="ARBA" id="ARBA00022989"/>
    </source>
</evidence>
<dbReference type="EMBL" id="CAJC01000139">
    <property type="protein sequence ID" value="CCI53096.1"/>
    <property type="molecule type" value="Genomic_DNA"/>
</dbReference>
<keyword evidence="3 7" id="KW-0653">Protein transport</keyword>
<name>A0A077M718_9MICO</name>
<feature type="transmembrane region" description="Helical" evidence="7">
    <location>
        <begin position="176"/>
        <end position="196"/>
    </location>
</feature>
<evidence type="ECO:0000256" key="3">
    <source>
        <dbReference type="ARBA" id="ARBA00022927"/>
    </source>
</evidence>
<keyword evidence="5 7" id="KW-0811">Translocation</keyword>
<evidence type="ECO:0000256" key="7">
    <source>
        <dbReference type="HAMAP-Rule" id="MF_00902"/>
    </source>
</evidence>
<keyword evidence="2 7" id="KW-0812">Transmembrane</keyword>
<keyword evidence="6 7" id="KW-0472">Membrane</keyword>
<dbReference type="HAMAP" id="MF_00902">
    <property type="entry name" value="TatC"/>
    <property type="match status" value="1"/>
</dbReference>
<dbReference type="Pfam" id="PF00902">
    <property type="entry name" value="TatC"/>
    <property type="match status" value="1"/>
</dbReference>
<evidence type="ECO:0000256" key="5">
    <source>
        <dbReference type="ARBA" id="ARBA00023010"/>
    </source>
</evidence>
<comment type="subunit">
    <text evidence="7">The Tat system comprises two distinct complexes: a TatABC complex, containing multiple copies of TatA, TatB and TatC subunits, and a separate TatA complex, containing only TatA subunits. Substrates initially bind to the TatABC complex, which probably triggers association of the separate TatA complex to form the active translocon.</text>
</comment>
<proteinExistence type="inferred from homology"/>